<evidence type="ECO:0000313" key="2">
    <source>
        <dbReference type="Proteomes" id="UP001283361"/>
    </source>
</evidence>
<evidence type="ECO:0000313" key="1">
    <source>
        <dbReference type="EMBL" id="KAK3802556.1"/>
    </source>
</evidence>
<dbReference type="AlphaFoldDB" id="A0AAE1BBP9"/>
<dbReference type="Proteomes" id="UP001283361">
    <property type="component" value="Unassembled WGS sequence"/>
</dbReference>
<proteinExistence type="predicted"/>
<reference evidence="1" key="1">
    <citation type="journal article" date="2023" name="G3 (Bethesda)">
        <title>A reference genome for the long-term kleptoplast-retaining sea slug Elysia crispata morphotype clarki.</title>
        <authorList>
            <person name="Eastman K.E."/>
            <person name="Pendleton A.L."/>
            <person name="Shaikh M.A."/>
            <person name="Suttiyut T."/>
            <person name="Ogas R."/>
            <person name="Tomko P."/>
            <person name="Gavelis G."/>
            <person name="Widhalm J.R."/>
            <person name="Wisecaver J.H."/>
        </authorList>
    </citation>
    <scope>NUCLEOTIDE SEQUENCE</scope>
    <source>
        <strain evidence="1">ECLA1</strain>
    </source>
</reference>
<organism evidence="1 2">
    <name type="scientific">Elysia crispata</name>
    <name type="common">lettuce slug</name>
    <dbReference type="NCBI Taxonomy" id="231223"/>
    <lineage>
        <taxon>Eukaryota</taxon>
        <taxon>Metazoa</taxon>
        <taxon>Spiralia</taxon>
        <taxon>Lophotrochozoa</taxon>
        <taxon>Mollusca</taxon>
        <taxon>Gastropoda</taxon>
        <taxon>Heterobranchia</taxon>
        <taxon>Euthyneura</taxon>
        <taxon>Panpulmonata</taxon>
        <taxon>Sacoglossa</taxon>
        <taxon>Placobranchoidea</taxon>
        <taxon>Plakobranchidae</taxon>
        <taxon>Elysia</taxon>
    </lineage>
</organism>
<protein>
    <submittedName>
        <fullName evidence="1">Uncharacterized protein</fullName>
    </submittedName>
</protein>
<dbReference type="EMBL" id="JAWDGP010000228">
    <property type="protein sequence ID" value="KAK3802556.1"/>
    <property type="molecule type" value="Genomic_DNA"/>
</dbReference>
<comment type="caution">
    <text evidence="1">The sequence shown here is derived from an EMBL/GenBank/DDBJ whole genome shotgun (WGS) entry which is preliminary data.</text>
</comment>
<sequence>MADISSKHRCDCRKVCKSDRIERYSSKRTLSRPDQSQTGLAWSMFVYDFFVSDPFPHPTKERMCLLLVLDKPAFLETFVSTVP</sequence>
<accession>A0AAE1BBP9</accession>
<keyword evidence="2" id="KW-1185">Reference proteome</keyword>
<name>A0AAE1BBP9_9GAST</name>
<gene>
    <name evidence="1" type="ORF">RRG08_033215</name>
</gene>